<keyword evidence="1 4" id="KW-0808">Transferase</keyword>
<evidence type="ECO:0000256" key="2">
    <source>
        <dbReference type="ARBA" id="ARBA00023315"/>
    </source>
</evidence>
<dbReference type="InterPro" id="IPR000182">
    <property type="entry name" value="GNAT_dom"/>
</dbReference>
<dbReference type="PANTHER" id="PTHR43877">
    <property type="entry name" value="AMINOALKYLPHOSPHONATE N-ACETYLTRANSFERASE-RELATED-RELATED"/>
    <property type="match status" value="1"/>
</dbReference>
<evidence type="ECO:0000259" key="3">
    <source>
        <dbReference type="PROSITE" id="PS51186"/>
    </source>
</evidence>
<dbReference type="EC" id="2.3.-.-" evidence="4"/>
<dbReference type="Pfam" id="PF00583">
    <property type="entry name" value="Acetyltransf_1"/>
    <property type="match status" value="1"/>
</dbReference>
<dbReference type="GO" id="GO:0016746">
    <property type="term" value="F:acyltransferase activity"/>
    <property type="evidence" value="ECO:0007669"/>
    <property type="project" value="UniProtKB-KW"/>
</dbReference>
<gene>
    <name evidence="4" type="ORF">ACFFGE_05570</name>
</gene>
<dbReference type="EMBL" id="JBHLSW010000003">
    <property type="protein sequence ID" value="MFC0633349.1"/>
    <property type="molecule type" value="Genomic_DNA"/>
</dbReference>
<protein>
    <submittedName>
        <fullName evidence="4">GNAT family N-acetyltransferase</fullName>
        <ecNumber evidence="4">2.3.-.-</ecNumber>
    </submittedName>
</protein>
<keyword evidence="5" id="KW-1185">Reference proteome</keyword>
<accession>A0ABV6R2D1</accession>
<dbReference type="PROSITE" id="PS51186">
    <property type="entry name" value="GNAT"/>
    <property type="match status" value="1"/>
</dbReference>
<dbReference type="CDD" id="cd04301">
    <property type="entry name" value="NAT_SF"/>
    <property type="match status" value="1"/>
</dbReference>
<dbReference type="InterPro" id="IPR050832">
    <property type="entry name" value="Bact_Acetyltransf"/>
</dbReference>
<proteinExistence type="predicted"/>
<reference evidence="4 5" key="1">
    <citation type="submission" date="2024-09" db="EMBL/GenBank/DDBJ databases">
        <authorList>
            <person name="Sun Q."/>
            <person name="Mori K."/>
        </authorList>
    </citation>
    <scope>NUCLEOTIDE SEQUENCE [LARGE SCALE GENOMIC DNA]</scope>
    <source>
        <strain evidence="4 5">NCAIM B.02621</strain>
    </source>
</reference>
<sequence length="178" mass="19486">MSERIRAAGPKDIEALHALIEGAYRGDSARRGWTHEADLLGGQRTDVEGLTALLAMAGQTILVAERDGRIIGCVNLADLGGKAYLGMLSVDPTLQAQGLGRRLVAEAETLAAALGAKSVEMTVIRHRVELIAWYERRGYHLTGQTLPFPMHDRRFGIPRRDDLEFVVMEKRLKAEAAA</sequence>
<evidence type="ECO:0000313" key="4">
    <source>
        <dbReference type="EMBL" id="MFC0633349.1"/>
    </source>
</evidence>
<dbReference type="PANTHER" id="PTHR43877:SF2">
    <property type="entry name" value="AMINOALKYLPHOSPHONATE N-ACETYLTRANSFERASE-RELATED"/>
    <property type="match status" value="1"/>
</dbReference>
<feature type="domain" description="N-acetyltransferase" evidence="3">
    <location>
        <begin position="3"/>
        <end position="173"/>
    </location>
</feature>
<evidence type="ECO:0000256" key="1">
    <source>
        <dbReference type="ARBA" id="ARBA00022679"/>
    </source>
</evidence>
<organism evidence="4 5">
    <name type="scientific">Brevundimonas balnearis</name>
    <dbReference type="NCBI Taxonomy" id="1572858"/>
    <lineage>
        <taxon>Bacteria</taxon>
        <taxon>Pseudomonadati</taxon>
        <taxon>Pseudomonadota</taxon>
        <taxon>Alphaproteobacteria</taxon>
        <taxon>Caulobacterales</taxon>
        <taxon>Caulobacteraceae</taxon>
        <taxon>Brevundimonas</taxon>
    </lineage>
</organism>
<dbReference type="RefSeq" id="WP_376835119.1">
    <property type="nucleotide sequence ID" value="NZ_JBHLSW010000003.1"/>
</dbReference>
<dbReference type="Proteomes" id="UP001589906">
    <property type="component" value="Unassembled WGS sequence"/>
</dbReference>
<comment type="caution">
    <text evidence="4">The sequence shown here is derived from an EMBL/GenBank/DDBJ whole genome shotgun (WGS) entry which is preliminary data.</text>
</comment>
<keyword evidence="2 4" id="KW-0012">Acyltransferase</keyword>
<dbReference type="SUPFAM" id="SSF55729">
    <property type="entry name" value="Acyl-CoA N-acyltransferases (Nat)"/>
    <property type="match status" value="1"/>
</dbReference>
<evidence type="ECO:0000313" key="5">
    <source>
        <dbReference type="Proteomes" id="UP001589906"/>
    </source>
</evidence>
<dbReference type="InterPro" id="IPR016181">
    <property type="entry name" value="Acyl_CoA_acyltransferase"/>
</dbReference>
<name>A0ABV6R2D1_9CAUL</name>
<dbReference type="Gene3D" id="3.40.630.30">
    <property type="match status" value="1"/>
</dbReference>